<accession>A0A7W7YAS0</accession>
<dbReference type="SUPFAM" id="SSF49265">
    <property type="entry name" value="Fibronectin type III"/>
    <property type="match status" value="1"/>
</dbReference>
<dbReference type="Pfam" id="PF12891">
    <property type="entry name" value="Glyco_hydro_44"/>
    <property type="match status" value="1"/>
</dbReference>
<dbReference type="Gene3D" id="2.60.40.1180">
    <property type="entry name" value="Golgi alpha-mannosidase II"/>
    <property type="match status" value="1"/>
</dbReference>
<evidence type="ECO:0000313" key="3">
    <source>
        <dbReference type="EMBL" id="MBB5032649.1"/>
    </source>
</evidence>
<dbReference type="SMART" id="SM00060">
    <property type="entry name" value="FN3"/>
    <property type="match status" value="3"/>
</dbReference>
<dbReference type="GO" id="GO:0003993">
    <property type="term" value="F:acid phosphatase activity"/>
    <property type="evidence" value="ECO:0007669"/>
    <property type="project" value="InterPro"/>
</dbReference>
<keyword evidence="1" id="KW-0732">Signal</keyword>
<dbReference type="InterPro" id="IPR024745">
    <property type="entry name" value="GH44_cat"/>
</dbReference>
<dbReference type="Proteomes" id="UP000590740">
    <property type="component" value="Unassembled WGS sequence"/>
</dbReference>
<dbReference type="InterPro" id="IPR003961">
    <property type="entry name" value="FN3_dom"/>
</dbReference>
<feature type="chain" id="PRO_5031566847" description="Fibronectin type-III domain-containing protein" evidence="1">
    <location>
        <begin position="27"/>
        <end position="1343"/>
    </location>
</feature>
<gene>
    <name evidence="3" type="ORF">HNQ65_002231</name>
</gene>
<dbReference type="EMBL" id="JACHIG010000004">
    <property type="protein sequence ID" value="MBB5032649.1"/>
    <property type="molecule type" value="Genomic_DNA"/>
</dbReference>
<dbReference type="InterPro" id="IPR036116">
    <property type="entry name" value="FN3_sf"/>
</dbReference>
<sequence>MTAFIRARIFSVLLGVFLCLGCSAFAAQPNYLQVYDGVLQGTWSKFVWDLGGAVNVNLAASAPGRTGNAIEVWPAPGNGYWAFGLQDVKPGNDHQWKYMNEMRTIEFDIYLEADSTGVEDILIWPTGNYNVPSSPHLIDLIPGWASMTAEQRYGHWFHITVDMTQWQPGLKAFSGFLIASWGTGAPHYRVADVKLGWADDATAPVLTTGTTAYDSTAHSLTLNFATDEPTVCAIEYGIGNYNTRTWSDDARNWDSFDPGNHPNLTHSVVLPYLIPGATYQYRIIAMDHRTDAAAVPNRVISTGSYTVPGPPYTPPAPPSLTYVWAYQNALVGYWLRSAWEQNGPLYTDLNATAPGRSGHAIEVRFDPSNLYEAVGLGERRDGWDNQWKFFNEFRTVEFDVYFEPDSVGQDGFMVYMDDAGLADNAPYLTDLIPGWLDMTPAQKFGQWIHITVDLQQMKPKWPAFAGFLLYNNAGAVTTHFRLADIKAGWAPDTTPPAITLTTNSLSYDYQQYTLNFITDESAITQVDYGIGSYASTVQCEPNGWAGFSPATSPLTSHGAVLTGLTPNTTYQYRIVAKDHRTGTNATPNQGVYTGSFTVPPAPTTAPTLSPITVTDITGNRATLSWTVERPSTAVVTYQKTGGQVVTRTLSTFQSSQSIVLDLIEPLTAYTVSVAVTDSFHFTTTASTSFTTTAAAAPTVTITADTAHTLPISKWIYGINDGPGFDPQGNWNRLLQRSYVPRNLTFGRYGGNRWTAYNWENNASNAGFDYYYESDDYLGGGTVPAEAVRDPLADLRSHGMATLITVPMLGYVSADKSGPVDLNDPNHLAARFKQLVYRKGSAFTATPSTTDDYVYADEFVWALRNLFSGDIYGDSQLPTYISLDNEPDLWPSTHAEITRTAINSDTFIQKTIDLSSAIKDVAPNSVIFGPVNYGFLGMYNWQIEPGFPNTMWFTDKFLLALKAASQTAGRRLVDVYDMHWYVDAVVPGTSKGIGSLRGATLSNAEIDAIVQNPRSLWDTTYQEDSWITNGVLGGPIAILNRIQAKIDADWPGTKLAVTEYNTSGDNHIAGTLAQCDYLGIFGQKGIFAANFWPMSPSYPFLLAGFKMYRDYDGNLGSFGDICVPTTSSDTSKVSSYISKDSTNPNRHVIVAINRSFTSQDVAFAGIAASGTARVYRLQGTSTTPVFVGEVPADLSNWVVTLPALSVSTIEITAPALSPIETWRLAKFGSSANSGSGADMAMPAHDGIPNLMKYALNLEPFTPSRHPITTDMSAGCLRLTVTRNPAATDVTYTVEITTDLSNPDSWTTVGTTVELNNSTTLQVRDSQPIGTGGQRRFMRVKVTRP</sequence>
<dbReference type="GO" id="GO:0046872">
    <property type="term" value="F:metal ion binding"/>
    <property type="evidence" value="ECO:0007669"/>
    <property type="project" value="InterPro"/>
</dbReference>
<keyword evidence="4" id="KW-1185">Reference proteome</keyword>
<evidence type="ECO:0000256" key="1">
    <source>
        <dbReference type="SAM" id="SignalP"/>
    </source>
</evidence>
<evidence type="ECO:0000259" key="2">
    <source>
        <dbReference type="PROSITE" id="PS50853"/>
    </source>
</evidence>
<name>A0A7W7YAS0_9BACT</name>
<dbReference type="PROSITE" id="PS50853">
    <property type="entry name" value="FN3"/>
    <property type="match status" value="1"/>
</dbReference>
<dbReference type="InterPro" id="IPR013783">
    <property type="entry name" value="Ig-like_fold"/>
</dbReference>
<dbReference type="Gene3D" id="3.20.20.80">
    <property type="entry name" value="Glycosidases"/>
    <property type="match status" value="1"/>
</dbReference>
<protein>
    <recommendedName>
        <fullName evidence="2">Fibronectin type-III domain-containing protein</fullName>
    </recommendedName>
</protein>
<dbReference type="Gene3D" id="2.60.40.10">
    <property type="entry name" value="Immunoglobulins"/>
    <property type="match status" value="1"/>
</dbReference>
<dbReference type="RefSeq" id="WP_184339570.1">
    <property type="nucleotide sequence ID" value="NZ_JACHIG010000004.1"/>
</dbReference>
<dbReference type="CDD" id="cd00063">
    <property type="entry name" value="FN3"/>
    <property type="match status" value="1"/>
</dbReference>
<dbReference type="InterPro" id="IPR017853">
    <property type="entry name" value="GH"/>
</dbReference>
<comment type="caution">
    <text evidence="3">The sequence shown here is derived from an EMBL/GenBank/DDBJ whole genome shotgun (WGS) entry which is preliminary data.</text>
</comment>
<dbReference type="InterPro" id="IPR013780">
    <property type="entry name" value="Glyco_hydro_b"/>
</dbReference>
<proteinExistence type="predicted"/>
<evidence type="ECO:0000313" key="4">
    <source>
        <dbReference type="Proteomes" id="UP000590740"/>
    </source>
</evidence>
<organism evidence="3 4">
    <name type="scientific">Prosthecobacter vanneervenii</name>
    <dbReference type="NCBI Taxonomy" id="48466"/>
    <lineage>
        <taxon>Bacteria</taxon>
        <taxon>Pseudomonadati</taxon>
        <taxon>Verrucomicrobiota</taxon>
        <taxon>Verrucomicrobiia</taxon>
        <taxon>Verrucomicrobiales</taxon>
        <taxon>Verrucomicrobiaceae</taxon>
        <taxon>Prosthecobacter</taxon>
    </lineage>
</organism>
<feature type="domain" description="Fibronectin type-III" evidence="2">
    <location>
        <begin position="607"/>
        <end position="696"/>
    </location>
</feature>
<feature type="signal peptide" evidence="1">
    <location>
        <begin position="1"/>
        <end position="26"/>
    </location>
</feature>
<dbReference type="SUPFAM" id="SSF49363">
    <property type="entry name" value="Purple acid phosphatase, N-terminal domain"/>
    <property type="match status" value="1"/>
</dbReference>
<reference evidence="3 4" key="1">
    <citation type="submission" date="2020-08" db="EMBL/GenBank/DDBJ databases">
        <title>Genomic Encyclopedia of Type Strains, Phase IV (KMG-IV): sequencing the most valuable type-strain genomes for metagenomic binning, comparative biology and taxonomic classification.</title>
        <authorList>
            <person name="Goeker M."/>
        </authorList>
    </citation>
    <scope>NUCLEOTIDE SEQUENCE [LARGE SCALE GENOMIC DNA]</scope>
    <source>
        <strain evidence="3 4">DSM 12252</strain>
    </source>
</reference>
<dbReference type="InterPro" id="IPR008963">
    <property type="entry name" value="Purple_acid_Pase-like_N"/>
</dbReference>
<dbReference type="SUPFAM" id="SSF51445">
    <property type="entry name" value="(Trans)glycosidases"/>
    <property type="match status" value="1"/>
</dbReference>